<evidence type="ECO:0000313" key="4">
    <source>
        <dbReference type="EMBL" id="MBA8931840.1"/>
    </source>
</evidence>
<keyword evidence="2" id="KW-0812">Transmembrane</keyword>
<feature type="region of interest" description="Disordered" evidence="1">
    <location>
        <begin position="251"/>
        <end position="295"/>
    </location>
</feature>
<comment type="caution">
    <text evidence="4">The sequence shown here is derived from an EMBL/GenBank/DDBJ whole genome shotgun (WGS) entry which is preliminary data.</text>
</comment>
<protein>
    <recommendedName>
        <fullName evidence="3">Peptidase C14 caspase domain-containing protein</fullName>
    </recommendedName>
</protein>
<proteinExistence type="predicted"/>
<name>A0ABR6BY47_9PSEU</name>
<feature type="compositionally biased region" description="Polar residues" evidence="1">
    <location>
        <begin position="272"/>
        <end position="284"/>
    </location>
</feature>
<dbReference type="RefSeq" id="WP_182840510.1">
    <property type="nucleotide sequence ID" value="NZ_BAAABQ010000058.1"/>
</dbReference>
<evidence type="ECO:0000259" key="3">
    <source>
        <dbReference type="Pfam" id="PF00656"/>
    </source>
</evidence>
<dbReference type="EMBL" id="JACJID010000010">
    <property type="protein sequence ID" value="MBA8931840.1"/>
    <property type="molecule type" value="Genomic_DNA"/>
</dbReference>
<feature type="transmembrane region" description="Helical" evidence="2">
    <location>
        <begin position="415"/>
        <end position="433"/>
    </location>
</feature>
<evidence type="ECO:0000256" key="2">
    <source>
        <dbReference type="SAM" id="Phobius"/>
    </source>
</evidence>
<sequence>MSGEPVIPPGSHAVLIGVPHYRDAEYRSYEAVGNSVEGMYRLLVESGLCGWQEKHVKKVVDPANAGRLLSWLRGLAETTTGVLLLYFVGHGVLSEHGELCLAVTDTDPANPDATGLEYTKIKRMLYDGTPATTRIAILDCCFSGRAIGLGTDNHGSQLANLSETAGAYTLTASDHLAHVPPGGEGNPRTAFTGELLDLLGHDGVAGGPAGLTLGEIYPILRRLGAKGLPRPNQRSDDTGAAFVFARNRKFSPAAPPQATAESGPDGAGATTAVDSASQHPSASRATDAKEIDPDIGEDLDELGRRAVFMTSSREFVDTVARLRRDDRHAEANQILQCVAAWWTPQVIATVVALLADLTAPYDVEVVLRAVVDTRAPRHIAAVLRAMCGTGRYRNASDLIKVAAGLPAGREGRRRVMAAILMGIIVPALEFFLSRFSGAVLRELMTELGMTPSFGTSAFSILGAFILPMALTWMVISRSVGG</sequence>
<dbReference type="InterPro" id="IPR011600">
    <property type="entry name" value="Pept_C14_caspase"/>
</dbReference>
<gene>
    <name evidence="4" type="ORF">BC739_009099</name>
</gene>
<accession>A0ABR6BY47</accession>
<keyword evidence="2" id="KW-1133">Transmembrane helix</keyword>
<organism evidence="4 5">
    <name type="scientific">Kutzneria viridogrisea</name>
    <dbReference type="NCBI Taxonomy" id="47990"/>
    <lineage>
        <taxon>Bacteria</taxon>
        <taxon>Bacillati</taxon>
        <taxon>Actinomycetota</taxon>
        <taxon>Actinomycetes</taxon>
        <taxon>Pseudonocardiales</taxon>
        <taxon>Pseudonocardiaceae</taxon>
        <taxon>Kutzneria</taxon>
    </lineage>
</organism>
<keyword evidence="2" id="KW-0472">Membrane</keyword>
<feature type="transmembrane region" description="Helical" evidence="2">
    <location>
        <begin position="453"/>
        <end position="475"/>
    </location>
</feature>
<reference evidence="4 5" key="1">
    <citation type="submission" date="2020-08" db="EMBL/GenBank/DDBJ databases">
        <title>Genomic Encyclopedia of Archaeal and Bacterial Type Strains, Phase II (KMG-II): from individual species to whole genera.</title>
        <authorList>
            <person name="Goeker M."/>
        </authorList>
    </citation>
    <scope>NUCLEOTIDE SEQUENCE [LARGE SCALE GENOMIC DNA]</scope>
    <source>
        <strain evidence="4 5">DSM 43850</strain>
    </source>
</reference>
<feature type="domain" description="Peptidase C14 caspase" evidence="3">
    <location>
        <begin position="12"/>
        <end position="153"/>
    </location>
</feature>
<evidence type="ECO:0000256" key="1">
    <source>
        <dbReference type="SAM" id="MobiDB-lite"/>
    </source>
</evidence>
<evidence type="ECO:0000313" key="5">
    <source>
        <dbReference type="Proteomes" id="UP000517916"/>
    </source>
</evidence>
<keyword evidence="5" id="KW-1185">Reference proteome</keyword>
<dbReference type="Gene3D" id="3.40.50.1460">
    <property type="match status" value="1"/>
</dbReference>
<dbReference type="NCBIfam" id="NF047832">
    <property type="entry name" value="caspase_w_EACC1"/>
    <property type="match status" value="1"/>
</dbReference>
<dbReference type="Pfam" id="PF00656">
    <property type="entry name" value="Peptidase_C14"/>
    <property type="match status" value="1"/>
</dbReference>
<dbReference type="Proteomes" id="UP000517916">
    <property type="component" value="Unassembled WGS sequence"/>
</dbReference>